<reference evidence="4 5" key="1">
    <citation type="submission" date="2024-04" db="EMBL/GenBank/DDBJ databases">
        <title>Tritrichomonas musculus Genome.</title>
        <authorList>
            <person name="Alves-Ferreira E."/>
            <person name="Grigg M."/>
            <person name="Lorenzi H."/>
            <person name="Galac M."/>
        </authorList>
    </citation>
    <scope>NUCLEOTIDE SEQUENCE [LARGE SCALE GENOMIC DNA]</scope>
    <source>
        <strain evidence="4 5">EAF2021</strain>
    </source>
</reference>
<dbReference type="PANTHER" id="PTHR22870:SF408">
    <property type="entry name" value="OS09G0560450 PROTEIN"/>
    <property type="match status" value="1"/>
</dbReference>
<dbReference type="Gene3D" id="2.130.10.30">
    <property type="entry name" value="Regulator of chromosome condensation 1/beta-lactamase-inhibitor protein II"/>
    <property type="match status" value="2"/>
</dbReference>
<organism evidence="4 5">
    <name type="scientific">Tritrichomonas musculus</name>
    <dbReference type="NCBI Taxonomy" id="1915356"/>
    <lineage>
        <taxon>Eukaryota</taxon>
        <taxon>Metamonada</taxon>
        <taxon>Parabasalia</taxon>
        <taxon>Tritrichomonadida</taxon>
        <taxon>Tritrichomonadidae</taxon>
        <taxon>Tritrichomonas</taxon>
    </lineage>
</organism>
<feature type="compositionally biased region" description="Polar residues" evidence="3">
    <location>
        <begin position="7"/>
        <end position="24"/>
    </location>
</feature>
<dbReference type="PROSITE" id="PS50012">
    <property type="entry name" value="RCC1_3"/>
    <property type="match status" value="4"/>
</dbReference>
<keyword evidence="1" id="KW-0677">Repeat</keyword>
<feature type="repeat" description="RCC1" evidence="2">
    <location>
        <begin position="279"/>
        <end position="329"/>
    </location>
</feature>
<dbReference type="InterPro" id="IPR051210">
    <property type="entry name" value="Ub_ligase/GEF_domain"/>
</dbReference>
<protein>
    <recommendedName>
        <fullName evidence="6">Regulator of chromosome condensation protein</fullName>
    </recommendedName>
</protein>
<evidence type="ECO:0000313" key="4">
    <source>
        <dbReference type="EMBL" id="KAK8891761.1"/>
    </source>
</evidence>
<comment type="caution">
    <text evidence="4">The sequence shown here is derived from an EMBL/GenBank/DDBJ whole genome shotgun (WGS) entry which is preliminary data.</text>
</comment>
<accession>A0ABR2KL11</accession>
<dbReference type="Pfam" id="PF00415">
    <property type="entry name" value="RCC1"/>
    <property type="match status" value="4"/>
</dbReference>
<feature type="repeat" description="RCC1" evidence="2">
    <location>
        <begin position="227"/>
        <end position="278"/>
    </location>
</feature>
<evidence type="ECO:0008006" key="6">
    <source>
        <dbReference type="Google" id="ProtNLM"/>
    </source>
</evidence>
<dbReference type="PANTHER" id="PTHR22870">
    <property type="entry name" value="REGULATOR OF CHROMOSOME CONDENSATION"/>
    <property type="match status" value="1"/>
</dbReference>
<dbReference type="Proteomes" id="UP001470230">
    <property type="component" value="Unassembled WGS sequence"/>
</dbReference>
<feature type="region of interest" description="Disordered" evidence="3">
    <location>
        <begin position="1"/>
        <end position="24"/>
    </location>
</feature>
<name>A0ABR2KL11_9EUKA</name>
<evidence type="ECO:0000256" key="2">
    <source>
        <dbReference type="PROSITE-ProRule" id="PRU00235"/>
    </source>
</evidence>
<dbReference type="InterPro" id="IPR000408">
    <property type="entry name" value="Reg_chr_condens"/>
</dbReference>
<feature type="repeat" description="RCC1" evidence="2">
    <location>
        <begin position="54"/>
        <end position="105"/>
    </location>
</feature>
<feature type="repeat" description="RCC1" evidence="2">
    <location>
        <begin position="2"/>
        <end position="53"/>
    </location>
</feature>
<evidence type="ECO:0000313" key="5">
    <source>
        <dbReference type="Proteomes" id="UP001470230"/>
    </source>
</evidence>
<evidence type="ECO:0000256" key="1">
    <source>
        <dbReference type="ARBA" id="ARBA00022737"/>
    </source>
</evidence>
<dbReference type="SUPFAM" id="SSF50985">
    <property type="entry name" value="RCC1/BLIP-II"/>
    <property type="match status" value="1"/>
</dbReference>
<dbReference type="InterPro" id="IPR009091">
    <property type="entry name" value="RCC1/BLIP-II"/>
</dbReference>
<dbReference type="EMBL" id="JAPFFF010000004">
    <property type="protein sequence ID" value="KAK8891761.1"/>
    <property type="molecule type" value="Genomic_DNA"/>
</dbReference>
<evidence type="ECO:0000256" key="3">
    <source>
        <dbReference type="SAM" id="MobiDB-lite"/>
    </source>
</evidence>
<keyword evidence="5" id="KW-1185">Reference proteome</keyword>
<gene>
    <name evidence="4" type="ORF">M9Y10_028981</name>
</gene>
<proteinExistence type="predicted"/>
<sequence>MSILYSAGTSSSYRLGRQTPNNNNKIPTPVDINLRNVVCIAAGWQHNVIVYADGTVVGWGSNTDKQIGLDQRKNDNLPTVIDTLSDVKIVWASCGDKITSFLTDTGVVYIADKKVPKNRPCKLNIPVQCCYCACGVNNTYSIGIDGSLYMSSEDPTDDPVHFTFPKPIYDVAGGDNFALAVTVDHVAYGYGKIVGCKEFKPIASLANVRVLRVFGYNQHAAVIDLDGVTYTWGNGSNGRLGHGDDTSLDAFKVVEKLKKKKVVDIDMGDSHTVFIDSEGNVYACGASDDGRLMLGESHNYTTPERSKLIKGHAVYATCGCFHTYVLTGDSYIVHPGMRKFLIGQNNIPTSQVFVFGDDEINIGYHSMLHLGFFPGDIVRTTDKIGTVFGLSGTSKVAVIFGDTIEKVRAENLAFVTRKGYVGVPIVFQNKQLTVDGGSILKSYGLQCGEKLADTTNKQYIVLGVYCNSIYLEPLEQKQDPSSSPYPNSIAIEGSLQEFFSNFTLIESKREFCNIEVNNVMYPCEKIEPFYLHLPEPILVVGRFSYFYVGSNYKKETKFYKEDQAPSLETNGSFYAFDSVIYNNQRALISSLGKEQSVIFTEDPKEKTSTIIVPNSKLTLLTRVIPDSFIETELEGQTGVKKLSNSLPYDIKETDSQLKCCPGDLFVGNEGFVSILGYYKDENNKNDPNVPYACLLSDLLNQSGTFKKPFIFKVENYKLVRKIYNIGYSNVVFNEETIPIILSGLQTSMLGTGLLQGDEVLVDNDNRAVVCGLKEHYLWLKSFDGEMYCIQTLDSDFKGRITFVQRPTSNYKILL</sequence>